<dbReference type="EMBL" id="JBHSWG010000006">
    <property type="protein sequence ID" value="MFC6762793.1"/>
    <property type="molecule type" value="Genomic_DNA"/>
</dbReference>
<evidence type="ECO:0000313" key="3">
    <source>
        <dbReference type="EMBL" id="MFC6763361.1"/>
    </source>
</evidence>
<evidence type="ECO:0000313" key="4">
    <source>
        <dbReference type="Proteomes" id="UP001596353"/>
    </source>
</evidence>
<dbReference type="EMBL" id="JBHSWG010000010">
    <property type="protein sequence ID" value="MFC6763361.1"/>
    <property type="molecule type" value="Genomic_DNA"/>
</dbReference>
<protein>
    <submittedName>
        <fullName evidence="3">AMP-binding protein</fullName>
    </submittedName>
</protein>
<dbReference type="SUPFAM" id="SSF56801">
    <property type="entry name" value="Acetyl-CoA synthetase-like"/>
    <property type="match status" value="1"/>
</dbReference>
<dbReference type="Proteomes" id="UP001596353">
    <property type="component" value="Unassembled WGS sequence"/>
</dbReference>
<dbReference type="InterPro" id="IPR042099">
    <property type="entry name" value="ANL_N_sf"/>
</dbReference>
<accession>A0ABW2BDQ2</accession>
<reference evidence="4" key="2">
    <citation type="journal article" date="2019" name="Int. J. Syst. Evol. Microbiol.">
        <title>The Global Catalogue of Microorganisms (GCM) 10K type strain sequencing project: providing services to taxonomists for standard genome sequencing and annotation.</title>
        <authorList>
            <consortium name="The Broad Institute Genomics Platform"/>
            <consortium name="The Broad Institute Genome Sequencing Center for Infectious Disease"/>
            <person name="Wu L."/>
            <person name="Ma J."/>
        </authorList>
    </citation>
    <scope>NUCLEOTIDE SEQUENCE [LARGE SCALE GENOMIC DNA]</scope>
    <source>
        <strain evidence="4">CCUG 66188</strain>
    </source>
</reference>
<reference evidence="3" key="1">
    <citation type="journal article" date="2014" name="Int. J. Syst. Evol. Microbiol.">
        <title>Complete genome of a new Firmicutes species belonging to the dominant human colonic microbiota ('Ruminococcus bicirculans') reveals two chromosomes and a selective capacity to utilize plant glucans.</title>
        <authorList>
            <consortium name="NISC Comparative Sequencing Program"/>
            <person name="Wegmann U."/>
            <person name="Louis P."/>
            <person name="Goesmann A."/>
            <person name="Henrissat B."/>
            <person name="Duncan S.H."/>
            <person name="Flint H.J."/>
        </authorList>
    </citation>
    <scope>NUCLEOTIDE SEQUENCE</scope>
    <source>
        <strain evidence="3">NBRC 109054</strain>
    </source>
</reference>
<dbReference type="InterPro" id="IPR000873">
    <property type="entry name" value="AMP-dep_synth/lig_dom"/>
</dbReference>
<evidence type="ECO:0000313" key="2">
    <source>
        <dbReference type="EMBL" id="MFC6762793.1"/>
    </source>
</evidence>
<name>A0ABW2BDQ2_9RHOB</name>
<feature type="domain" description="AMP-dependent synthetase/ligase" evidence="1">
    <location>
        <begin position="37"/>
        <end position="111"/>
    </location>
</feature>
<dbReference type="Pfam" id="PF00501">
    <property type="entry name" value="AMP-binding"/>
    <property type="match status" value="1"/>
</dbReference>
<comment type="caution">
    <text evidence="3">The sequence shown here is derived from an EMBL/GenBank/DDBJ whole genome shotgun (WGS) entry which is preliminary data.</text>
</comment>
<gene>
    <name evidence="2" type="ORF">ACFQFQ_29550</name>
    <name evidence="3" type="ORF">ACFQFQ_33100</name>
</gene>
<evidence type="ECO:0000259" key="1">
    <source>
        <dbReference type="Pfam" id="PF00501"/>
    </source>
</evidence>
<dbReference type="Gene3D" id="3.40.50.12780">
    <property type="entry name" value="N-terminal domain of ligase-like"/>
    <property type="match status" value="1"/>
</dbReference>
<keyword evidence="4" id="KW-1185">Reference proteome</keyword>
<organism evidence="3 4">
    <name type="scientific">Sulfitobacter porphyrae</name>
    <dbReference type="NCBI Taxonomy" id="1246864"/>
    <lineage>
        <taxon>Bacteria</taxon>
        <taxon>Pseudomonadati</taxon>
        <taxon>Pseudomonadota</taxon>
        <taxon>Alphaproteobacteria</taxon>
        <taxon>Rhodobacterales</taxon>
        <taxon>Roseobacteraceae</taxon>
        <taxon>Sulfitobacter</taxon>
    </lineage>
</organism>
<reference evidence="3" key="3">
    <citation type="submission" date="2024-09" db="EMBL/GenBank/DDBJ databases">
        <authorList>
            <person name="Sun Q."/>
            <person name="Mori K."/>
        </authorList>
    </citation>
    <scope>NUCLEOTIDE SEQUENCE</scope>
    <source>
        <strain evidence="3">NBRC 109054</strain>
    </source>
</reference>
<sequence length="162" mass="18190">MVYSDPAVTHSETLPQVLLARATSSPNDLAERHKRLGIWREFTWADVLDRVRALALGLENLGLSAGESVMMIGENEPEHFWAEYAVQSLGGKVLSVYPDQNAEEILYLAEDRKRGFFWRRIRSRSINASRSRASIQGPWRSFTGMIPASGAMIILCCIPLKV</sequence>
<proteinExistence type="predicted"/>